<comment type="caution">
    <text evidence="4">The sequence shown here is derived from an EMBL/GenBank/DDBJ whole genome shotgun (WGS) entry which is preliminary data.</text>
</comment>
<evidence type="ECO:0000256" key="2">
    <source>
        <dbReference type="PIRSR" id="PIRSR005211-1"/>
    </source>
</evidence>
<dbReference type="InterPro" id="IPR000073">
    <property type="entry name" value="AB_hydrolase_1"/>
</dbReference>
<evidence type="ECO:0000256" key="1">
    <source>
        <dbReference type="ARBA" id="ARBA00010884"/>
    </source>
</evidence>
<dbReference type="Gene3D" id="3.40.50.1820">
    <property type="entry name" value="alpha/beta hydrolase"/>
    <property type="match status" value="1"/>
</dbReference>
<dbReference type="InterPro" id="IPR029058">
    <property type="entry name" value="AB_hydrolase_fold"/>
</dbReference>
<protein>
    <recommendedName>
        <fullName evidence="3">AB hydrolase-1 domain-containing protein</fullName>
    </recommendedName>
</protein>
<feature type="active site" description="Charge relay system" evidence="2">
    <location>
        <position position="348"/>
    </location>
</feature>
<reference evidence="4" key="1">
    <citation type="submission" date="2022-07" db="EMBL/GenBank/DDBJ databases">
        <title>Phylogenomic reconstructions and comparative analyses of Kickxellomycotina fungi.</title>
        <authorList>
            <person name="Reynolds N.K."/>
            <person name="Stajich J.E."/>
            <person name="Barry K."/>
            <person name="Grigoriev I.V."/>
            <person name="Crous P."/>
            <person name="Smith M.E."/>
        </authorList>
    </citation>
    <scope>NUCLEOTIDE SEQUENCE</scope>
    <source>
        <strain evidence="4">IMI 214461</strain>
    </source>
</reference>
<gene>
    <name evidence="4" type="ORF">H4R26_002555</name>
</gene>
<feature type="active site" description="Charge relay system" evidence="2">
    <location>
        <position position="319"/>
    </location>
</feature>
<evidence type="ECO:0000313" key="5">
    <source>
        <dbReference type="Proteomes" id="UP001150907"/>
    </source>
</evidence>
<dbReference type="PANTHER" id="PTHR10794:SF63">
    <property type="entry name" value="ALPHA_BETA HYDROLASE 1, ISOFORM A"/>
    <property type="match status" value="1"/>
</dbReference>
<evidence type="ECO:0000313" key="4">
    <source>
        <dbReference type="EMBL" id="KAJ2004363.1"/>
    </source>
</evidence>
<dbReference type="GO" id="GO:0047372">
    <property type="term" value="F:monoacylglycerol lipase activity"/>
    <property type="evidence" value="ECO:0007669"/>
    <property type="project" value="TreeGrafter"/>
</dbReference>
<comment type="similarity">
    <text evidence="1">Belongs to the AB hydrolase superfamily. AB hydrolase 4 family.</text>
</comment>
<dbReference type="PIRSF" id="PIRSF005211">
    <property type="entry name" value="Ab_hydro_YheT"/>
    <property type="match status" value="1"/>
</dbReference>
<accession>A0A9W8EFI5</accession>
<dbReference type="InterPro" id="IPR012020">
    <property type="entry name" value="ABHD4"/>
</dbReference>
<sequence length="376" mass="41685">MLLPKSWFRVQLTHAPPEKQPRRGGVTFGEQLKAKCPTIADPAKAYYVPSWMMPSGDMQTIYLYTQHFKPAGCPMTYEREILQFSDGGKAAVDWALPRQDAAPGSPLIVLVPGITGGSYDYYARSLISRISQEPFGYQVVVLHSRGCNGVDLITPKSFHAGMTEDLREFVVHLAKRRPDSPLVGVGFSLGANILTKYIGEEGASCRFVAAVSVGNPFDIETITSAMCAPTMRNRYLYAAALTRSLIAFFISNKGVIMGGEVAFDAEKIMSSRNLKEFNEEYTTKAFGYTSITALNESSSSVRYLKDIQVPMLFINALNDPMCCRRTVPFDEIASNPNLMLACTRYGGHLAYFEGTGVKPWLPEQLSQFVKAMLEWK</sequence>
<feature type="active site" description="Charge relay system" evidence="2">
    <location>
        <position position="188"/>
    </location>
</feature>
<evidence type="ECO:0000259" key="3">
    <source>
        <dbReference type="Pfam" id="PF00561"/>
    </source>
</evidence>
<dbReference type="Pfam" id="PF00561">
    <property type="entry name" value="Abhydrolase_1"/>
    <property type="match status" value="1"/>
</dbReference>
<dbReference type="PANTHER" id="PTHR10794">
    <property type="entry name" value="ABHYDROLASE DOMAIN-CONTAINING PROTEIN"/>
    <property type="match status" value="1"/>
</dbReference>
<proteinExistence type="inferred from homology"/>
<dbReference type="GO" id="GO:0034338">
    <property type="term" value="F:short-chain carboxylesterase activity"/>
    <property type="evidence" value="ECO:0007669"/>
    <property type="project" value="TreeGrafter"/>
</dbReference>
<dbReference type="AlphaFoldDB" id="A0A9W8EFI5"/>
<dbReference type="EMBL" id="JANBQF010000159">
    <property type="protein sequence ID" value="KAJ2004363.1"/>
    <property type="molecule type" value="Genomic_DNA"/>
</dbReference>
<dbReference type="InterPro" id="IPR050960">
    <property type="entry name" value="AB_hydrolase_4_sf"/>
</dbReference>
<dbReference type="OrthoDB" id="5954035at2759"/>
<organism evidence="4 5">
    <name type="scientific">Coemansia thaxteri</name>
    <dbReference type="NCBI Taxonomy" id="2663907"/>
    <lineage>
        <taxon>Eukaryota</taxon>
        <taxon>Fungi</taxon>
        <taxon>Fungi incertae sedis</taxon>
        <taxon>Zoopagomycota</taxon>
        <taxon>Kickxellomycotina</taxon>
        <taxon>Kickxellomycetes</taxon>
        <taxon>Kickxellales</taxon>
        <taxon>Kickxellaceae</taxon>
        <taxon>Coemansia</taxon>
    </lineage>
</organism>
<name>A0A9W8EFI5_9FUNG</name>
<dbReference type="SUPFAM" id="SSF53474">
    <property type="entry name" value="alpha/beta-Hydrolases"/>
    <property type="match status" value="1"/>
</dbReference>
<feature type="domain" description="AB hydrolase-1" evidence="3">
    <location>
        <begin position="106"/>
        <end position="241"/>
    </location>
</feature>
<dbReference type="Proteomes" id="UP001150907">
    <property type="component" value="Unassembled WGS sequence"/>
</dbReference>
<keyword evidence="5" id="KW-1185">Reference proteome</keyword>